<organism evidence="1 2">
    <name type="scientific">Coemansia helicoidea</name>
    <dbReference type="NCBI Taxonomy" id="1286919"/>
    <lineage>
        <taxon>Eukaryota</taxon>
        <taxon>Fungi</taxon>
        <taxon>Fungi incertae sedis</taxon>
        <taxon>Zoopagomycota</taxon>
        <taxon>Kickxellomycotina</taxon>
        <taxon>Kickxellomycetes</taxon>
        <taxon>Kickxellales</taxon>
        <taxon>Kickxellaceae</taxon>
        <taxon>Coemansia</taxon>
    </lineage>
</organism>
<keyword evidence="1" id="KW-0326">Glycosidase</keyword>
<proteinExistence type="predicted"/>
<reference evidence="1" key="1">
    <citation type="submission" date="2022-07" db="EMBL/GenBank/DDBJ databases">
        <title>Phylogenomic reconstructions and comparative analyses of Kickxellomycotina fungi.</title>
        <authorList>
            <person name="Reynolds N.K."/>
            <person name="Stajich J.E."/>
            <person name="Barry K."/>
            <person name="Grigoriev I.V."/>
            <person name="Crous P."/>
            <person name="Smith M.E."/>
        </authorList>
    </citation>
    <scope>NUCLEOTIDE SEQUENCE</scope>
    <source>
        <strain evidence="1">BCRC 34780</strain>
    </source>
</reference>
<gene>
    <name evidence="1" type="primary">UTR2_3</name>
    <name evidence="1" type="ORF">H4R21_002720</name>
</gene>
<dbReference type="Proteomes" id="UP001140087">
    <property type="component" value="Unassembled WGS sequence"/>
</dbReference>
<sequence length="377" mass="39246">MARALSVLCLLAAAAAAAASGVSAGGQTAGVCLRGLLFGRDVYGEPYSPNERVLARLSPATARGFGQVLERDAADGGLEVLIPAGSGLVNLGSLLGPGSGGGSSDGGNGDGGNGGGGSSGGNGGGSSQSTPTSTPTATPAATPSRVPEPPLQVPDASANPVANPASSPDSSGRTFTCKSDFVDFSQPGAMSKFNVEWCPQNAQQTKDSVQWRLTRECGTTMVYPQDFRYGRVEARVRIGAGSGVVTAFLLLGPAPSDEIDFEWVGKDVNSVQTMYYVQSHRVDNLPGVVSVNQQSGDLSTTFQNYAIELNRDSVKWYLNGERIRTLPKNSAEFPSDASRARMGIWDGTQTGGWAGTVDWNTGPITAEMQWFNFTPYC</sequence>
<evidence type="ECO:0000313" key="1">
    <source>
        <dbReference type="EMBL" id="KAJ2801651.1"/>
    </source>
</evidence>
<dbReference type="EMBL" id="JANBUN010000738">
    <property type="protein sequence ID" value="KAJ2801651.1"/>
    <property type="molecule type" value="Genomic_DNA"/>
</dbReference>
<accession>A0ACC1L545</accession>
<comment type="caution">
    <text evidence="1">The sequence shown here is derived from an EMBL/GenBank/DDBJ whole genome shotgun (WGS) entry which is preliminary data.</text>
</comment>
<protein>
    <submittedName>
        <fullName evidence="1">Glycosidase CRH2</fullName>
    </submittedName>
</protein>
<evidence type="ECO:0000313" key="2">
    <source>
        <dbReference type="Proteomes" id="UP001140087"/>
    </source>
</evidence>
<keyword evidence="1" id="KW-0378">Hydrolase</keyword>
<name>A0ACC1L545_9FUNG</name>
<keyword evidence="2" id="KW-1185">Reference proteome</keyword>